<feature type="domain" description="Replication factor A C-terminal" evidence="2">
    <location>
        <begin position="283"/>
        <end position="371"/>
    </location>
</feature>
<organism evidence="3 4">
    <name type="scientific">Saponaria officinalis</name>
    <name type="common">Common soapwort</name>
    <name type="synonym">Lychnis saponaria</name>
    <dbReference type="NCBI Taxonomy" id="3572"/>
    <lineage>
        <taxon>Eukaryota</taxon>
        <taxon>Viridiplantae</taxon>
        <taxon>Streptophyta</taxon>
        <taxon>Embryophyta</taxon>
        <taxon>Tracheophyta</taxon>
        <taxon>Spermatophyta</taxon>
        <taxon>Magnoliopsida</taxon>
        <taxon>eudicotyledons</taxon>
        <taxon>Gunneridae</taxon>
        <taxon>Pentapetalae</taxon>
        <taxon>Caryophyllales</taxon>
        <taxon>Caryophyllaceae</taxon>
        <taxon>Caryophylleae</taxon>
        <taxon>Saponaria</taxon>
    </lineage>
</organism>
<feature type="region of interest" description="Disordered" evidence="1">
    <location>
        <begin position="466"/>
        <end position="495"/>
    </location>
</feature>
<reference evidence="3" key="1">
    <citation type="submission" date="2024-03" db="EMBL/GenBank/DDBJ databases">
        <title>WGS assembly of Saponaria officinalis var. Norfolk2.</title>
        <authorList>
            <person name="Jenkins J."/>
            <person name="Shu S."/>
            <person name="Grimwood J."/>
            <person name="Barry K."/>
            <person name="Goodstein D."/>
            <person name="Schmutz J."/>
            <person name="Leebens-Mack J."/>
            <person name="Osbourn A."/>
        </authorList>
    </citation>
    <scope>NUCLEOTIDE SEQUENCE [LARGE SCALE GENOMIC DNA]</scope>
    <source>
        <strain evidence="3">JIC</strain>
    </source>
</reference>
<dbReference type="InterPro" id="IPR013955">
    <property type="entry name" value="Rep_factor-A_C"/>
</dbReference>
<dbReference type="Gene3D" id="2.40.50.140">
    <property type="entry name" value="Nucleic acid-binding proteins"/>
    <property type="match status" value="2"/>
</dbReference>
<dbReference type="EMBL" id="JBDFQZ010000009">
    <property type="protein sequence ID" value="KAK9690922.1"/>
    <property type="molecule type" value="Genomic_DNA"/>
</dbReference>
<name>A0AAW1INI2_SAPOF</name>
<evidence type="ECO:0000313" key="3">
    <source>
        <dbReference type="EMBL" id="KAK9690922.1"/>
    </source>
</evidence>
<feature type="region of interest" description="Disordered" evidence="1">
    <location>
        <begin position="404"/>
        <end position="434"/>
    </location>
</feature>
<dbReference type="Proteomes" id="UP001443914">
    <property type="component" value="Unassembled WGS sequence"/>
</dbReference>
<gene>
    <name evidence="3" type="ORF">RND81_09G163500</name>
</gene>
<dbReference type="PANTHER" id="PTHR47165">
    <property type="entry name" value="OS03G0429900 PROTEIN"/>
    <property type="match status" value="1"/>
</dbReference>
<proteinExistence type="predicted"/>
<dbReference type="SUPFAM" id="SSF50249">
    <property type="entry name" value="Nucleic acid-binding proteins"/>
    <property type="match status" value="2"/>
</dbReference>
<evidence type="ECO:0000259" key="2">
    <source>
        <dbReference type="Pfam" id="PF08646"/>
    </source>
</evidence>
<dbReference type="Pfam" id="PF08646">
    <property type="entry name" value="Rep_fac-A_C"/>
    <property type="match status" value="1"/>
</dbReference>
<comment type="caution">
    <text evidence="3">The sequence shown here is derived from an EMBL/GenBank/DDBJ whole genome shotgun (WGS) entry which is preliminary data.</text>
</comment>
<sequence length="495" mass="55462">MKPERVYLDELNANTKSYKVKVKVIKKGRPKTSPKKVVYQSVLLQDDKGNRMRGALFGNQVEGYKDAFVYNRVYEIANAPIKTSEPQWKSNPNDLDFQMSFGSNTIIQPIDTTSIVVLPEYQNLSQIPKTVSGEEKFDVLRVIIYIEDSPRKIITSPNPWNDLAETECDTLVPAAQTYNVVGFTAMHVSSYKATSMSTTFDKNPAGNRANNLREWAQKNHNVLADMNSRIADVKNTPTKKVIKIIYTLLQKKCIYYLQVQNTLQEERHWLQVTVPDLDFNKINAYVGCSKCGKRTDIPAGQPYKCNAYPKDCVSCPRITFTCDVADGTGILTITTFTEDAEKLFRLSAPDLFRIKHSDDRKIFQLIQKKLNESPILIQVGPKATLSRNNVLQWVLKTVEIDENSDNDPITNTLTGKTAEGHTTASTRETGDDTINNSVVGEVESASDDTINYNILGEVESTLDKLSELPPNSTSGVQVLNIKSEKSNEPPSSQKT</sequence>
<keyword evidence="4" id="KW-1185">Reference proteome</keyword>
<evidence type="ECO:0000313" key="4">
    <source>
        <dbReference type="Proteomes" id="UP001443914"/>
    </source>
</evidence>
<protein>
    <recommendedName>
        <fullName evidence="2">Replication factor A C-terminal domain-containing protein</fullName>
    </recommendedName>
</protein>
<dbReference type="InterPro" id="IPR012340">
    <property type="entry name" value="NA-bd_OB-fold"/>
</dbReference>
<dbReference type="AlphaFoldDB" id="A0AAW1INI2"/>
<accession>A0AAW1INI2</accession>
<dbReference type="PANTHER" id="PTHR47165:SF4">
    <property type="entry name" value="OS03G0429900 PROTEIN"/>
    <property type="match status" value="1"/>
</dbReference>
<evidence type="ECO:0000256" key="1">
    <source>
        <dbReference type="SAM" id="MobiDB-lite"/>
    </source>
</evidence>
<feature type="compositionally biased region" description="Polar residues" evidence="1">
    <location>
        <begin position="406"/>
        <end position="434"/>
    </location>
</feature>